<dbReference type="SUPFAM" id="SSF49344">
    <property type="entry name" value="CBD9-like"/>
    <property type="match status" value="1"/>
</dbReference>
<dbReference type="Gene3D" id="2.60.40.1190">
    <property type="match status" value="1"/>
</dbReference>
<dbReference type="SUPFAM" id="SSF51445">
    <property type="entry name" value="(Trans)glycosidases"/>
    <property type="match status" value="1"/>
</dbReference>
<dbReference type="RefSeq" id="WP_154418259.1">
    <property type="nucleotide sequence ID" value="NZ_VUNS01000009.1"/>
</dbReference>
<evidence type="ECO:0000313" key="2">
    <source>
        <dbReference type="EMBL" id="MST97363.1"/>
    </source>
</evidence>
<reference evidence="2 3" key="1">
    <citation type="submission" date="2019-08" db="EMBL/GenBank/DDBJ databases">
        <title>In-depth cultivation of the pig gut microbiome towards novel bacterial diversity and tailored functional studies.</title>
        <authorList>
            <person name="Wylensek D."/>
            <person name="Hitch T.C.A."/>
            <person name="Clavel T."/>
        </authorList>
    </citation>
    <scope>NUCLEOTIDE SEQUENCE [LARGE SCALE GENOMIC DNA]</scope>
    <source>
        <strain evidence="2 3">BBE-744-WT-12</strain>
    </source>
</reference>
<dbReference type="GO" id="GO:0004553">
    <property type="term" value="F:hydrolase activity, hydrolyzing O-glycosyl compounds"/>
    <property type="evidence" value="ECO:0007669"/>
    <property type="project" value="TreeGrafter"/>
</dbReference>
<dbReference type="InterPro" id="IPR017853">
    <property type="entry name" value="GH"/>
</dbReference>
<gene>
    <name evidence="2" type="ORF">FYJ85_09945</name>
</gene>
<dbReference type="Proteomes" id="UP000435649">
    <property type="component" value="Unassembled WGS sequence"/>
</dbReference>
<dbReference type="PANTHER" id="PTHR12631">
    <property type="entry name" value="ALPHA-L-IDURONIDASE"/>
    <property type="match status" value="1"/>
</dbReference>
<accession>A0A844G2H7</accession>
<feature type="chain" id="PRO_5033011469" description="Carbohydrate binding protein with CBM9 domain" evidence="1">
    <location>
        <begin position="21"/>
        <end position="972"/>
    </location>
</feature>
<comment type="caution">
    <text evidence="2">The sequence shown here is derived from an EMBL/GenBank/DDBJ whole genome shotgun (WGS) entry which is preliminary data.</text>
</comment>
<proteinExistence type="predicted"/>
<dbReference type="Gene3D" id="3.20.20.80">
    <property type="entry name" value="Glycosidases"/>
    <property type="match status" value="1"/>
</dbReference>
<keyword evidence="1" id="KW-0732">Signal</keyword>
<dbReference type="EMBL" id="VUNS01000009">
    <property type="protein sequence ID" value="MST97363.1"/>
    <property type="molecule type" value="Genomic_DNA"/>
</dbReference>
<sequence length="972" mass="109819">MNLFRTILLFILPACRVLCAADAPARVILDDFSTISSYYWDDGPGSNPDAERYWCPLGSAEDSSRDDGWCGRLEFDFLQDNGEGYAYKNEIYKTFLDRNAVGLRLWVNPQGFSGRISLDLERSDRKKVRTVPAAVSGSGWREIFIPFEPALEGKAPFVIHNLIFTADKAGKGEMLIDDLQVEYSTLPEESAPLGALPVYRQLGWRPGEPAVPEYRFRNRLGKPFRGIVKMRVGEREVSREVDLPPYGAKVIAFDFGVFDRKTALPLELTWEGKLLHRGWVTVFEPNRGRLNRRPMWFSVEDQELNNAPAENALHASWLPLLGVDMIRAGVMGNVEMTKGRFKAEALRKLWQPHIRAGVMLQIDYAGYFPPWVAARPQTSPMDCNWAEFDLFMEHLAKFFHTLPGARYFEFINEPNLHDVTTPGSRMTDHYMAAIRRMYPIFKKHAPEIQVMTGGVCPDVPYSQPGFIERLMAQPETFDAVAYHEHSEYPRYADTFGTMRRLMGEIRKPVFNTEAGFRSRYTEPDQFYRQAAQLVKKIAYSKAAGMEGYNWFMVQDFWDKGRNAERDDTFGLVTIHNQPKPSFAAYAELIRQLANRTPGEAAELDRRLDGCRFEGETDEVFVLWPRRENETFDFMVRSDVPVEYRDIYGNSEMLPPRNGIVMLSASELPFYLRTPKKALTAIEPLLSFRSPVCGMPGDKVPAVLLLNNPYGEELAWSLAVGGIRRSGRIGPGEQRAVPVTVAVPPHAQSGMRTLTLPLTLQGKQEKPVYQGGISLNYFCCGKIAGTSRKAQPIILDSASSLQELVFDPRLPAWQGPEDLSAEIAVWYSEAGLSFDFKVTDQEHCGNENGIYLWRNDCVQIGIAPMEGEMREYAFSLTSAGPEGYCHIPPPGMEAGPFQGGFSIVREGNLTRYRITIPGNQLFFPLRPGTAFRMALLVCDNDSGVRLRTMNYFAGIDGEKNTRLYGVMQLSSEQ</sequence>
<feature type="signal peptide" evidence="1">
    <location>
        <begin position="1"/>
        <end position="20"/>
    </location>
</feature>
<organism evidence="2 3">
    <name type="scientific">Victivallis lenta</name>
    <dbReference type="NCBI Taxonomy" id="2606640"/>
    <lineage>
        <taxon>Bacteria</taxon>
        <taxon>Pseudomonadati</taxon>
        <taxon>Lentisphaerota</taxon>
        <taxon>Lentisphaeria</taxon>
        <taxon>Victivallales</taxon>
        <taxon>Victivallaceae</taxon>
        <taxon>Victivallis</taxon>
    </lineage>
</organism>
<evidence type="ECO:0000256" key="1">
    <source>
        <dbReference type="SAM" id="SignalP"/>
    </source>
</evidence>
<protein>
    <recommendedName>
        <fullName evidence="4">Carbohydrate binding protein with CBM9 domain</fullName>
    </recommendedName>
</protein>
<evidence type="ECO:0000313" key="3">
    <source>
        <dbReference type="Proteomes" id="UP000435649"/>
    </source>
</evidence>
<dbReference type="InterPro" id="IPR051923">
    <property type="entry name" value="Glycosyl_Hydrolase_39"/>
</dbReference>
<dbReference type="Gene3D" id="2.60.120.430">
    <property type="entry name" value="Galactose-binding lectin"/>
    <property type="match status" value="1"/>
</dbReference>
<evidence type="ECO:0008006" key="4">
    <source>
        <dbReference type="Google" id="ProtNLM"/>
    </source>
</evidence>
<dbReference type="AlphaFoldDB" id="A0A844G2H7"/>
<name>A0A844G2H7_9BACT</name>
<dbReference type="PANTHER" id="PTHR12631:SF10">
    <property type="entry name" value="BETA-XYLOSIDASE-LIKE PROTEIN-RELATED"/>
    <property type="match status" value="1"/>
</dbReference>
<keyword evidence="3" id="KW-1185">Reference proteome</keyword>